<feature type="compositionally biased region" description="Polar residues" evidence="1">
    <location>
        <begin position="1"/>
        <end position="13"/>
    </location>
</feature>
<evidence type="ECO:0000313" key="2">
    <source>
        <dbReference type="EMBL" id="GJE96358.1"/>
    </source>
</evidence>
<feature type="region of interest" description="Disordered" evidence="1">
    <location>
        <begin position="1"/>
        <end position="24"/>
    </location>
</feature>
<comment type="caution">
    <text evidence="2">The sequence shown here is derived from an EMBL/GenBank/DDBJ whole genome shotgun (WGS) entry which is preliminary data.</text>
</comment>
<gene>
    <name evidence="2" type="ORF">PsYK624_125530</name>
</gene>
<sequence>MARDVTSSLSTFESHNRLNGRPGRAKPWLRYGLLNSAKVLRLSKVPSYRKDGITMYGSARKLQYEHCEYDLAVYRVFPVSRCLAGSLRRWCHEARHRRYYYRRHSSYRADRLYLWQEG</sequence>
<evidence type="ECO:0000313" key="3">
    <source>
        <dbReference type="Proteomes" id="UP000703269"/>
    </source>
</evidence>
<dbReference type="AlphaFoldDB" id="A0A9P3LIN6"/>
<organism evidence="2 3">
    <name type="scientific">Phanerochaete sordida</name>
    <dbReference type="NCBI Taxonomy" id="48140"/>
    <lineage>
        <taxon>Eukaryota</taxon>
        <taxon>Fungi</taxon>
        <taxon>Dikarya</taxon>
        <taxon>Basidiomycota</taxon>
        <taxon>Agaricomycotina</taxon>
        <taxon>Agaricomycetes</taxon>
        <taxon>Polyporales</taxon>
        <taxon>Phanerochaetaceae</taxon>
        <taxon>Phanerochaete</taxon>
    </lineage>
</organism>
<evidence type="ECO:0000256" key="1">
    <source>
        <dbReference type="SAM" id="MobiDB-lite"/>
    </source>
</evidence>
<proteinExistence type="predicted"/>
<keyword evidence="3" id="KW-1185">Reference proteome</keyword>
<name>A0A9P3LIN6_9APHY</name>
<dbReference type="EMBL" id="BPQB01000058">
    <property type="protein sequence ID" value="GJE96358.1"/>
    <property type="molecule type" value="Genomic_DNA"/>
</dbReference>
<dbReference type="Proteomes" id="UP000703269">
    <property type="component" value="Unassembled WGS sequence"/>
</dbReference>
<accession>A0A9P3LIN6</accession>
<protein>
    <submittedName>
        <fullName evidence="2">Uncharacterized protein</fullName>
    </submittedName>
</protein>
<reference evidence="2 3" key="1">
    <citation type="submission" date="2021-08" db="EMBL/GenBank/DDBJ databases">
        <title>Draft Genome Sequence of Phanerochaete sordida strain YK-624.</title>
        <authorList>
            <person name="Mori T."/>
            <person name="Dohra H."/>
            <person name="Suzuki T."/>
            <person name="Kawagishi H."/>
            <person name="Hirai H."/>
        </authorList>
    </citation>
    <scope>NUCLEOTIDE SEQUENCE [LARGE SCALE GENOMIC DNA]</scope>
    <source>
        <strain evidence="2 3">YK-624</strain>
    </source>
</reference>